<organism evidence="6">
    <name type="scientific">hydrothermal vent metagenome</name>
    <dbReference type="NCBI Taxonomy" id="652676"/>
    <lineage>
        <taxon>unclassified sequences</taxon>
        <taxon>metagenomes</taxon>
        <taxon>ecological metagenomes</taxon>
    </lineage>
</organism>
<proteinExistence type="inferred from homology"/>
<protein>
    <recommendedName>
        <fullName evidence="1">peptidyl-tRNA hydrolase</fullName>
        <ecNumber evidence="1">3.1.1.29</ecNumber>
    </recommendedName>
</protein>
<dbReference type="InterPro" id="IPR036416">
    <property type="entry name" value="Pept_tRNA_hydro_sf"/>
</dbReference>
<dbReference type="Pfam" id="PF01195">
    <property type="entry name" value="Pept_tRNA_hydro"/>
    <property type="match status" value="1"/>
</dbReference>
<dbReference type="NCBIfam" id="TIGR00447">
    <property type="entry name" value="pth"/>
    <property type="match status" value="1"/>
</dbReference>
<reference evidence="6" key="1">
    <citation type="submission" date="2018-06" db="EMBL/GenBank/DDBJ databases">
        <authorList>
            <person name="Zhirakovskaya E."/>
        </authorList>
    </citation>
    <scope>NUCLEOTIDE SEQUENCE</scope>
</reference>
<sequence>MSGKSTSVIRLIVGLGNPGTQYEDTRHNAGFWFVDLVADRYGGCFKTEAKFNGQVCRIQVADNECWLLKPSTFMNRSGQAVSSFARYYKIALDEILVAHDELDLPAGDLRLKLDGGHAGHNGLRDIMSAMGSGAFLRLRIGIDHPGDRDRVVDYVLSRPSREGADTVREGLDKASNALPLIVGGNFQKAMNSLHSLS</sequence>
<evidence type="ECO:0000256" key="4">
    <source>
        <dbReference type="ARBA" id="ARBA00022884"/>
    </source>
</evidence>
<dbReference type="EMBL" id="UOFX01000084">
    <property type="protein sequence ID" value="VAX11347.1"/>
    <property type="molecule type" value="Genomic_DNA"/>
</dbReference>
<name>A0A3B1C358_9ZZZZ</name>
<evidence type="ECO:0000256" key="3">
    <source>
        <dbReference type="ARBA" id="ARBA00022801"/>
    </source>
</evidence>
<dbReference type="Gene3D" id="3.40.50.1470">
    <property type="entry name" value="Peptidyl-tRNA hydrolase"/>
    <property type="match status" value="1"/>
</dbReference>
<dbReference type="HAMAP" id="MF_00083">
    <property type="entry name" value="Pept_tRNA_hydro_bact"/>
    <property type="match status" value="1"/>
</dbReference>
<evidence type="ECO:0000313" key="6">
    <source>
        <dbReference type="EMBL" id="VAX11347.1"/>
    </source>
</evidence>
<dbReference type="PANTHER" id="PTHR17224:SF1">
    <property type="entry name" value="PEPTIDYL-TRNA HYDROLASE"/>
    <property type="match status" value="1"/>
</dbReference>
<dbReference type="GO" id="GO:0000049">
    <property type="term" value="F:tRNA binding"/>
    <property type="evidence" value="ECO:0007669"/>
    <property type="project" value="UniProtKB-KW"/>
</dbReference>
<dbReference type="InterPro" id="IPR001328">
    <property type="entry name" value="Pept_tRNA_hydro"/>
</dbReference>
<dbReference type="PROSITE" id="PS01195">
    <property type="entry name" value="PEPT_TRNA_HYDROL_1"/>
    <property type="match status" value="1"/>
</dbReference>
<dbReference type="PANTHER" id="PTHR17224">
    <property type="entry name" value="PEPTIDYL-TRNA HYDROLASE"/>
    <property type="match status" value="1"/>
</dbReference>
<dbReference type="EC" id="3.1.1.29" evidence="1"/>
<keyword evidence="3 6" id="KW-0378">Hydrolase</keyword>
<dbReference type="PROSITE" id="PS01196">
    <property type="entry name" value="PEPT_TRNA_HYDROL_2"/>
    <property type="match status" value="1"/>
</dbReference>
<dbReference type="AlphaFoldDB" id="A0A3B1C358"/>
<evidence type="ECO:0000256" key="1">
    <source>
        <dbReference type="ARBA" id="ARBA00013260"/>
    </source>
</evidence>
<comment type="similarity">
    <text evidence="5">Belongs to the PTH family.</text>
</comment>
<evidence type="ECO:0000256" key="5">
    <source>
        <dbReference type="ARBA" id="ARBA00038063"/>
    </source>
</evidence>
<dbReference type="GO" id="GO:0004045">
    <property type="term" value="F:peptidyl-tRNA hydrolase activity"/>
    <property type="evidence" value="ECO:0007669"/>
    <property type="project" value="UniProtKB-EC"/>
</dbReference>
<dbReference type="CDD" id="cd00462">
    <property type="entry name" value="PTH"/>
    <property type="match status" value="1"/>
</dbReference>
<accession>A0A3B1C358</accession>
<keyword evidence="2" id="KW-0820">tRNA-binding</keyword>
<dbReference type="InterPro" id="IPR018171">
    <property type="entry name" value="Pept_tRNA_hydro_CS"/>
</dbReference>
<gene>
    <name evidence="6" type="ORF">MNBD_GAMMA26-2672</name>
</gene>
<dbReference type="SUPFAM" id="SSF53178">
    <property type="entry name" value="Peptidyl-tRNA hydrolase-like"/>
    <property type="match status" value="1"/>
</dbReference>
<keyword evidence="4" id="KW-0694">RNA-binding</keyword>
<dbReference type="FunFam" id="3.40.50.1470:FF:000001">
    <property type="entry name" value="Peptidyl-tRNA hydrolase"/>
    <property type="match status" value="1"/>
</dbReference>
<evidence type="ECO:0000256" key="2">
    <source>
        <dbReference type="ARBA" id="ARBA00022555"/>
    </source>
</evidence>